<dbReference type="EMBL" id="JACHMJ010000001">
    <property type="protein sequence ID" value="MBB5843319.1"/>
    <property type="molecule type" value="Genomic_DNA"/>
</dbReference>
<gene>
    <name evidence="2" type="ORF">HD599_001642</name>
</gene>
<organism evidence="2 3">
    <name type="scientific">Conyzicola lurida</name>
    <dbReference type="NCBI Taxonomy" id="1172621"/>
    <lineage>
        <taxon>Bacteria</taxon>
        <taxon>Bacillati</taxon>
        <taxon>Actinomycetota</taxon>
        <taxon>Actinomycetes</taxon>
        <taxon>Micrococcales</taxon>
        <taxon>Microbacteriaceae</taxon>
        <taxon>Conyzicola</taxon>
    </lineage>
</organism>
<evidence type="ECO:0000313" key="2">
    <source>
        <dbReference type="EMBL" id="MBB5843319.1"/>
    </source>
</evidence>
<evidence type="ECO:0000256" key="1">
    <source>
        <dbReference type="SAM" id="MobiDB-lite"/>
    </source>
</evidence>
<dbReference type="Proteomes" id="UP000536685">
    <property type="component" value="Unassembled WGS sequence"/>
</dbReference>
<proteinExistence type="predicted"/>
<feature type="compositionally biased region" description="Basic and acidic residues" evidence="1">
    <location>
        <begin position="1"/>
        <end position="13"/>
    </location>
</feature>
<dbReference type="RefSeq" id="WP_184235854.1">
    <property type="nucleotide sequence ID" value="NZ_JACHMJ010000001.1"/>
</dbReference>
<dbReference type="AlphaFoldDB" id="A0A841APH4"/>
<protein>
    <submittedName>
        <fullName evidence="2">Uncharacterized protein</fullName>
    </submittedName>
</protein>
<evidence type="ECO:0000313" key="3">
    <source>
        <dbReference type="Proteomes" id="UP000536685"/>
    </source>
</evidence>
<keyword evidence="3" id="KW-1185">Reference proteome</keyword>
<feature type="region of interest" description="Disordered" evidence="1">
    <location>
        <begin position="1"/>
        <end position="25"/>
    </location>
</feature>
<comment type="caution">
    <text evidence="2">The sequence shown here is derived from an EMBL/GenBank/DDBJ whole genome shotgun (WGS) entry which is preliminary data.</text>
</comment>
<sequence>MNDESPKTTEVKGKFRPPTDGSTLPSLTFALTNEEARAGAPEDVVAEFMKTWAPPGASSWYSMKINETPGNGRQSIEASLVVPSANKWELGEARISRIGGRAPSDVDFRNLLYTRIGASAVAGGRIEAAMKRLILHMSGTLEPAFADAEDQWLTLEKKLRAAAMAVGERAADVIEVLDWGQANKIREIRNDMIHAYWWDYSNVGITRGRVHRDGTSEVILMTPEQLDSDCGKLQNYAEALDSAMDGIWLNIYLPRLNDEPTA</sequence>
<accession>A0A841APH4</accession>
<reference evidence="2 3" key="1">
    <citation type="submission" date="2020-08" db="EMBL/GenBank/DDBJ databases">
        <title>Sequencing the genomes of 1000 actinobacteria strains.</title>
        <authorList>
            <person name="Klenk H.-P."/>
        </authorList>
    </citation>
    <scope>NUCLEOTIDE SEQUENCE [LARGE SCALE GENOMIC DNA]</scope>
    <source>
        <strain evidence="2 3">DSM 105784</strain>
    </source>
</reference>
<name>A0A841APH4_9MICO</name>